<sequence>MAGLCEGGNEPPGSLKADQVQMVCCELQHLISEHGKVYLNFIITGDESWLHNYDPGSKHASRQGIIQFSMPKEAKVVPLVGK</sequence>
<gene>
    <name evidence="1" type="ORF">ANN_12800</name>
</gene>
<keyword evidence="2" id="KW-1185">Reference proteome</keyword>
<protein>
    <submittedName>
        <fullName evidence="1">Uncharacterized protein</fullName>
    </submittedName>
</protein>
<comment type="caution">
    <text evidence="1">The sequence shown here is derived from an EMBL/GenBank/DDBJ whole genome shotgun (WGS) entry which is preliminary data.</text>
</comment>
<organism evidence="1 2">
    <name type="scientific">Periplaneta americana</name>
    <name type="common">American cockroach</name>
    <name type="synonym">Blatta americana</name>
    <dbReference type="NCBI Taxonomy" id="6978"/>
    <lineage>
        <taxon>Eukaryota</taxon>
        <taxon>Metazoa</taxon>
        <taxon>Ecdysozoa</taxon>
        <taxon>Arthropoda</taxon>
        <taxon>Hexapoda</taxon>
        <taxon>Insecta</taxon>
        <taxon>Pterygota</taxon>
        <taxon>Neoptera</taxon>
        <taxon>Polyneoptera</taxon>
        <taxon>Dictyoptera</taxon>
        <taxon>Blattodea</taxon>
        <taxon>Blattoidea</taxon>
        <taxon>Blattidae</taxon>
        <taxon>Blattinae</taxon>
        <taxon>Periplaneta</taxon>
    </lineage>
</organism>
<evidence type="ECO:0000313" key="1">
    <source>
        <dbReference type="EMBL" id="KAJ4446108.1"/>
    </source>
</evidence>
<evidence type="ECO:0000313" key="2">
    <source>
        <dbReference type="Proteomes" id="UP001148838"/>
    </source>
</evidence>
<dbReference type="Proteomes" id="UP001148838">
    <property type="component" value="Unassembled WGS sequence"/>
</dbReference>
<dbReference type="EMBL" id="JAJSOF020000009">
    <property type="protein sequence ID" value="KAJ4446108.1"/>
    <property type="molecule type" value="Genomic_DNA"/>
</dbReference>
<proteinExistence type="predicted"/>
<reference evidence="1 2" key="1">
    <citation type="journal article" date="2022" name="Allergy">
        <title>Genome assembly and annotation of Periplaneta americana reveal a comprehensive cockroach allergen profile.</title>
        <authorList>
            <person name="Wang L."/>
            <person name="Xiong Q."/>
            <person name="Saelim N."/>
            <person name="Wang L."/>
            <person name="Nong W."/>
            <person name="Wan A.T."/>
            <person name="Shi M."/>
            <person name="Liu X."/>
            <person name="Cao Q."/>
            <person name="Hui J.H.L."/>
            <person name="Sookrung N."/>
            <person name="Leung T.F."/>
            <person name="Tungtrongchitr A."/>
            <person name="Tsui S.K.W."/>
        </authorList>
    </citation>
    <scope>NUCLEOTIDE SEQUENCE [LARGE SCALE GENOMIC DNA]</scope>
    <source>
        <strain evidence="1">PWHHKU_190912</strain>
    </source>
</reference>
<feature type="non-terminal residue" evidence="1">
    <location>
        <position position="82"/>
    </location>
</feature>
<accession>A0ABQ8TIL5</accession>
<name>A0ABQ8TIL5_PERAM</name>